<keyword evidence="2" id="KW-1185">Reference proteome</keyword>
<sequence length="94" mass="10762">MFEPINPRRIASVRNASLSFYLPTLYTTVSFHSKCVYTSADVNNTSKLNRYPPGSCRLEISETLTEGAAEMKENYISRKLIRQRQNVKDLPLGY</sequence>
<accession>A0A154PKD8</accession>
<name>A0A154PKD8_DUFNO</name>
<evidence type="ECO:0000313" key="1">
    <source>
        <dbReference type="EMBL" id="KZC12227.1"/>
    </source>
</evidence>
<dbReference type="Proteomes" id="UP000076502">
    <property type="component" value="Unassembled WGS sequence"/>
</dbReference>
<dbReference type="AlphaFoldDB" id="A0A154PKD8"/>
<organism evidence="1 2">
    <name type="scientific">Dufourea novaeangliae</name>
    <name type="common">Sweat bee</name>
    <dbReference type="NCBI Taxonomy" id="178035"/>
    <lineage>
        <taxon>Eukaryota</taxon>
        <taxon>Metazoa</taxon>
        <taxon>Ecdysozoa</taxon>
        <taxon>Arthropoda</taxon>
        <taxon>Hexapoda</taxon>
        <taxon>Insecta</taxon>
        <taxon>Pterygota</taxon>
        <taxon>Neoptera</taxon>
        <taxon>Endopterygota</taxon>
        <taxon>Hymenoptera</taxon>
        <taxon>Apocrita</taxon>
        <taxon>Aculeata</taxon>
        <taxon>Apoidea</taxon>
        <taxon>Anthophila</taxon>
        <taxon>Halictidae</taxon>
        <taxon>Rophitinae</taxon>
        <taxon>Dufourea</taxon>
    </lineage>
</organism>
<dbReference type="EMBL" id="KQ434943">
    <property type="protein sequence ID" value="KZC12227.1"/>
    <property type="molecule type" value="Genomic_DNA"/>
</dbReference>
<reference evidence="1 2" key="1">
    <citation type="submission" date="2015-07" db="EMBL/GenBank/DDBJ databases">
        <title>The genome of Dufourea novaeangliae.</title>
        <authorList>
            <person name="Pan H."/>
            <person name="Kapheim K."/>
        </authorList>
    </citation>
    <scope>NUCLEOTIDE SEQUENCE [LARGE SCALE GENOMIC DNA]</scope>
    <source>
        <strain evidence="1">0120121106</strain>
        <tissue evidence="1">Whole body</tissue>
    </source>
</reference>
<proteinExistence type="predicted"/>
<gene>
    <name evidence="1" type="ORF">WN55_03741</name>
</gene>
<protein>
    <submittedName>
        <fullName evidence="1">Uncharacterized protein</fullName>
    </submittedName>
</protein>
<evidence type="ECO:0000313" key="2">
    <source>
        <dbReference type="Proteomes" id="UP000076502"/>
    </source>
</evidence>